<dbReference type="PANTHER" id="PTHR10272">
    <property type="entry name" value="PLATELET-ACTIVATING FACTOR ACETYLHYDROLASE"/>
    <property type="match status" value="1"/>
</dbReference>
<evidence type="ECO:0000256" key="2">
    <source>
        <dbReference type="ARBA" id="ARBA00022801"/>
    </source>
</evidence>
<dbReference type="RefSeq" id="XP_046016606.1">
    <property type="nucleotide sequence ID" value="XM_046152721.1"/>
</dbReference>
<dbReference type="InterPro" id="IPR029058">
    <property type="entry name" value="AB_hydrolase_fold"/>
</dbReference>
<dbReference type="GO" id="GO:0003847">
    <property type="term" value="F:1-alkyl-2-acetylglycerophosphocholine esterase activity"/>
    <property type="evidence" value="ECO:0007669"/>
    <property type="project" value="UniProtKB-EC"/>
</dbReference>
<feature type="compositionally biased region" description="Acidic residues" evidence="5">
    <location>
        <begin position="20"/>
        <end position="29"/>
    </location>
</feature>
<evidence type="ECO:0000313" key="7">
    <source>
        <dbReference type="Proteomes" id="UP000756346"/>
    </source>
</evidence>
<organism evidence="6 7">
    <name type="scientific">Microdochium trichocladiopsis</name>
    <dbReference type="NCBI Taxonomy" id="1682393"/>
    <lineage>
        <taxon>Eukaryota</taxon>
        <taxon>Fungi</taxon>
        <taxon>Dikarya</taxon>
        <taxon>Ascomycota</taxon>
        <taxon>Pezizomycotina</taxon>
        <taxon>Sordariomycetes</taxon>
        <taxon>Xylariomycetidae</taxon>
        <taxon>Xylariales</taxon>
        <taxon>Microdochiaceae</taxon>
        <taxon>Microdochium</taxon>
    </lineage>
</organism>
<accession>A0A9P8YG78</accession>
<feature type="region of interest" description="Disordered" evidence="5">
    <location>
        <begin position="1"/>
        <end position="46"/>
    </location>
</feature>
<dbReference type="Pfam" id="PF03403">
    <property type="entry name" value="PAF-AH_p_II"/>
    <property type="match status" value="1"/>
</dbReference>
<evidence type="ECO:0000256" key="5">
    <source>
        <dbReference type="SAM" id="MobiDB-lite"/>
    </source>
</evidence>
<dbReference type="SUPFAM" id="SSF53474">
    <property type="entry name" value="alpha/beta-Hydrolases"/>
    <property type="match status" value="1"/>
</dbReference>
<feature type="region of interest" description="Disordered" evidence="5">
    <location>
        <begin position="211"/>
        <end position="248"/>
    </location>
</feature>
<name>A0A9P8YG78_9PEZI</name>
<proteinExistence type="predicted"/>
<comment type="caution">
    <text evidence="6">The sequence shown here is derived from an EMBL/GenBank/DDBJ whole genome shotgun (WGS) entry which is preliminary data.</text>
</comment>
<dbReference type="AlphaFoldDB" id="A0A9P8YG78"/>
<sequence>MSPEQAYTMLPVREPYSDQPDSETEDDVLPLDTPQQQPHVRVQPSRRPWRRFSPTSLFLARRGPRRILTWRRALALAVVAYVAYCTVTSQPLFAHKLPAYTGPHAVGAIDLEVPVSNPRVISPAKFKGTDKDAFQLDTVLFTLYYPASRDVASDKPLHRWVPKPVALTAKGYSKAAGISNWFTNALFTAVLAGLAGSLTIPAQVDIPLGGAPPAATVPEDGASSLKHDRESPADPAQAIFGSAPASHPDSARYPVVVFTHGMASSRTDYTHYCGELASRGYIVAAIEHRDGSSPGSLVMREGKPGEEAILFKLEDVVLPAGSTSASSSEEKEVDIDSFKKAQLAFRQAEIESVVETLQQINAGEGAKVLASNSRLEGTHLPQWSGRLNTDAMILAGHSYGATGVLQALKPSHTDENNLLPFAGAVVLDPGKSSGHLNPDIAVPILVIHSNSWSATSSIFYGRPHFHVVRDIVRENNAPPKNNPSWFMTSLGTSHPSVTDAPLIVPLLLSWTTGAKIDVYEGLRQYVHVSEDFMWFLGPAGDNKTANRQWGERRGLLREKADYPDYDESAGWGQYHGQREEGWKQYWQIHVAPPPLDASPV</sequence>
<reference evidence="6" key="1">
    <citation type="journal article" date="2021" name="Nat. Commun.">
        <title>Genetic determinants of endophytism in the Arabidopsis root mycobiome.</title>
        <authorList>
            <person name="Mesny F."/>
            <person name="Miyauchi S."/>
            <person name="Thiergart T."/>
            <person name="Pickel B."/>
            <person name="Atanasova L."/>
            <person name="Karlsson M."/>
            <person name="Huettel B."/>
            <person name="Barry K.W."/>
            <person name="Haridas S."/>
            <person name="Chen C."/>
            <person name="Bauer D."/>
            <person name="Andreopoulos W."/>
            <person name="Pangilinan J."/>
            <person name="LaButti K."/>
            <person name="Riley R."/>
            <person name="Lipzen A."/>
            <person name="Clum A."/>
            <person name="Drula E."/>
            <person name="Henrissat B."/>
            <person name="Kohler A."/>
            <person name="Grigoriev I.V."/>
            <person name="Martin F.M."/>
            <person name="Hacquard S."/>
        </authorList>
    </citation>
    <scope>NUCLEOTIDE SEQUENCE</scope>
    <source>
        <strain evidence="6">MPI-CAGE-CH-0230</strain>
    </source>
</reference>
<dbReference type="EMBL" id="JAGTJQ010000002">
    <property type="protein sequence ID" value="KAH7037485.1"/>
    <property type="molecule type" value="Genomic_DNA"/>
</dbReference>
<evidence type="ECO:0000313" key="6">
    <source>
        <dbReference type="EMBL" id="KAH7037485.1"/>
    </source>
</evidence>
<dbReference type="OrthoDB" id="2363873at2759"/>
<protein>
    <recommendedName>
        <fullName evidence="1">1-alkyl-2-acetylglycerophosphocholine esterase</fullName>
        <ecNumber evidence="1">3.1.1.47</ecNumber>
    </recommendedName>
</protein>
<evidence type="ECO:0000256" key="3">
    <source>
        <dbReference type="ARBA" id="ARBA00022963"/>
    </source>
</evidence>
<keyword evidence="2" id="KW-0378">Hydrolase</keyword>
<evidence type="ECO:0000256" key="4">
    <source>
        <dbReference type="ARBA" id="ARBA00023098"/>
    </source>
</evidence>
<keyword evidence="4" id="KW-0443">Lipid metabolism</keyword>
<dbReference type="GO" id="GO:0016042">
    <property type="term" value="P:lipid catabolic process"/>
    <property type="evidence" value="ECO:0007669"/>
    <property type="project" value="UniProtKB-KW"/>
</dbReference>
<dbReference type="GeneID" id="70182267"/>
<gene>
    <name evidence="6" type="ORF">B0I36DRAFT_314167</name>
</gene>
<evidence type="ECO:0000256" key="1">
    <source>
        <dbReference type="ARBA" id="ARBA00013201"/>
    </source>
</evidence>
<dbReference type="EC" id="3.1.1.47" evidence="1"/>
<keyword evidence="3" id="KW-0442">Lipid degradation</keyword>
<dbReference type="PANTHER" id="PTHR10272:SF11">
    <property type="entry name" value="PHOSPHOLIPASE-RELATED"/>
    <property type="match status" value="1"/>
</dbReference>
<dbReference type="Gene3D" id="3.40.50.1820">
    <property type="entry name" value="alpha/beta hydrolase"/>
    <property type="match status" value="1"/>
</dbReference>
<dbReference type="Proteomes" id="UP000756346">
    <property type="component" value="Unassembled WGS sequence"/>
</dbReference>
<keyword evidence="7" id="KW-1185">Reference proteome</keyword>